<dbReference type="InterPro" id="IPR005097">
    <property type="entry name" value="Sacchrp_dh_NADP-bd"/>
</dbReference>
<feature type="domain" description="Saccharopine dehydrogenase NADP binding" evidence="1">
    <location>
        <begin position="4"/>
        <end position="123"/>
    </location>
</feature>
<dbReference type="EMBL" id="JAALFE010000025">
    <property type="protein sequence ID" value="NGQ92900.1"/>
    <property type="molecule type" value="Genomic_DNA"/>
</dbReference>
<reference evidence="2 3" key="1">
    <citation type="submission" date="2020-02" db="EMBL/GenBank/DDBJ databases">
        <title>Rhodobacter translucens sp. nov., a novel bacterium isolated from activated sludge.</title>
        <authorList>
            <person name="Liu J."/>
        </authorList>
    </citation>
    <scope>NUCLEOTIDE SEQUENCE [LARGE SCALE GENOMIC DNA]</scope>
    <source>
        <strain evidence="2 3">HX-7-19</strain>
    </source>
</reference>
<comment type="caution">
    <text evidence="2">The sequence shown here is derived from an EMBL/GenBank/DDBJ whole genome shotgun (WGS) entry which is preliminary data.</text>
</comment>
<dbReference type="Proteomes" id="UP000474758">
    <property type="component" value="Unassembled WGS sequence"/>
</dbReference>
<dbReference type="AlphaFoldDB" id="A0A6M1TXI3"/>
<keyword evidence="3" id="KW-1185">Reference proteome</keyword>
<dbReference type="SUPFAM" id="SSF51735">
    <property type="entry name" value="NAD(P)-binding Rossmann-fold domains"/>
    <property type="match status" value="1"/>
</dbReference>
<sequence length="409" mass="41849">MKLLVLGAGVVGKHIARTAADMPVFGGITVADRLPGRAANLAAEVGGTGVAVDATDQAALVTLMEQADLVVSAIGPATRFGVSTLRAAIRARRTFVDITDDPHPTLDMLKLDAEARAAGVTAIIGTGASPGVSNLLAVAAGRALDRVDRLLTGWGSGGEESGDDDEPGDGANAALQHWVEQCSGAIPALVDGRIADVPPLRRVVVDYPGLGPVTGRTVGHPEPVTLARRFPELREAFNVMNFSDFVFDGLEAAAAAVNAGASPAEGARILAARFGEDASLADRFGALARLAFQGMRDALAPKLWLPPLWALAEGERDGRPARIGASLNGYVPGGTGRMTGVPCALIAGLLATGAANPGPGVHSVETAVDPDRFFAALAPYLRDSEGRVVTDPVALVRDAGPGHEAVAAE</sequence>
<evidence type="ECO:0000313" key="2">
    <source>
        <dbReference type="EMBL" id="NGQ92900.1"/>
    </source>
</evidence>
<protein>
    <submittedName>
        <fullName evidence="2">Saccharopine dehydrogenase</fullName>
    </submittedName>
</protein>
<accession>A0A6M1TXI3</accession>
<evidence type="ECO:0000259" key="1">
    <source>
        <dbReference type="Pfam" id="PF03435"/>
    </source>
</evidence>
<evidence type="ECO:0000313" key="3">
    <source>
        <dbReference type="Proteomes" id="UP000474758"/>
    </source>
</evidence>
<dbReference type="PANTHER" id="PTHR43796:SF2">
    <property type="entry name" value="CARBOXYNORSPERMIDINE SYNTHASE"/>
    <property type="match status" value="1"/>
</dbReference>
<dbReference type="Pfam" id="PF03435">
    <property type="entry name" value="Sacchrp_dh_NADP"/>
    <property type="match status" value="1"/>
</dbReference>
<organism evidence="2 3">
    <name type="scientific">Paragemmobacter kunshanensis</name>
    <dbReference type="NCBI Taxonomy" id="2583234"/>
    <lineage>
        <taxon>Bacteria</taxon>
        <taxon>Pseudomonadati</taxon>
        <taxon>Pseudomonadota</taxon>
        <taxon>Alphaproteobacteria</taxon>
        <taxon>Rhodobacterales</taxon>
        <taxon>Paracoccaceae</taxon>
        <taxon>Paragemmobacter</taxon>
    </lineage>
</organism>
<dbReference type="Gene3D" id="3.30.360.10">
    <property type="entry name" value="Dihydrodipicolinate Reductase, domain 2"/>
    <property type="match status" value="1"/>
</dbReference>
<dbReference type="Gene3D" id="3.40.50.720">
    <property type="entry name" value="NAD(P)-binding Rossmann-like Domain"/>
    <property type="match status" value="1"/>
</dbReference>
<dbReference type="PANTHER" id="PTHR43796">
    <property type="entry name" value="CARBOXYNORSPERMIDINE SYNTHASE"/>
    <property type="match status" value="1"/>
</dbReference>
<dbReference type="RefSeq" id="WP_165053169.1">
    <property type="nucleotide sequence ID" value="NZ_JAALFE010000025.1"/>
</dbReference>
<name>A0A6M1TXI3_9RHOB</name>
<dbReference type="InterPro" id="IPR036291">
    <property type="entry name" value="NAD(P)-bd_dom_sf"/>
</dbReference>
<gene>
    <name evidence="2" type="ORF">G5V65_18570</name>
</gene>
<proteinExistence type="predicted"/>